<reference evidence="2 3" key="1">
    <citation type="submission" date="2019-07" db="EMBL/GenBank/DDBJ databases">
        <title>Draft genome for Aliikangiella sp. M105.</title>
        <authorList>
            <person name="Wang G."/>
        </authorList>
    </citation>
    <scope>NUCLEOTIDE SEQUENCE [LARGE SCALE GENOMIC DNA]</scope>
    <source>
        <strain evidence="2 3">M105</strain>
    </source>
</reference>
<feature type="chain" id="PRO_5022064807" description="Lipoprotein" evidence="1">
    <location>
        <begin position="22"/>
        <end position="128"/>
    </location>
</feature>
<protein>
    <recommendedName>
        <fullName evidence="4">Lipoprotein</fullName>
    </recommendedName>
</protein>
<dbReference type="RefSeq" id="WP_142894351.1">
    <property type="nucleotide sequence ID" value="NZ_ML660165.1"/>
</dbReference>
<keyword evidence="1" id="KW-0732">Signal</keyword>
<comment type="caution">
    <text evidence="2">The sequence shown here is derived from an EMBL/GenBank/DDBJ whole genome shotgun (WGS) entry which is preliminary data.</text>
</comment>
<dbReference type="Proteomes" id="UP000315439">
    <property type="component" value="Unassembled WGS sequence"/>
</dbReference>
<proteinExistence type="predicted"/>
<evidence type="ECO:0000313" key="3">
    <source>
        <dbReference type="Proteomes" id="UP000315439"/>
    </source>
</evidence>
<dbReference type="EMBL" id="VIKS01000009">
    <property type="protein sequence ID" value="TQV86896.1"/>
    <property type="molecule type" value="Genomic_DNA"/>
</dbReference>
<gene>
    <name evidence="2" type="ORF">FLL46_13850</name>
</gene>
<evidence type="ECO:0008006" key="4">
    <source>
        <dbReference type="Google" id="ProtNLM"/>
    </source>
</evidence>
<dbReference type="AlphaFoldDB" id="A0A545UBQ4"/>
<evidence type="ECO:0000256" key="1">
    <source>
        <dbReference type="SAM" id="SignalP"/>
    </source>
</evidence>
<feature type="signal peptide" evidence="1">
    <location>
        <begin position="1"/>
        <end position="21"/>
    </location>
</feature>
<organism evidence="2 3">
    <name type="scientific">Aliikangiella coralliicola</name>
    <dbReference type="NCBI Taxonomy" id="2592383"/>
    <lineage>
        <taxon>Bacteria</taxon>
        <taxon>Pseudomonadati</taxon>
        <taxon>Pseudomonadota</taxon>
        <taxon>Gammaproteobacteria</taxon>
        <taxon>Oceanospirillales</taxon>
        <taxon>Pleioneaceae</taxon>
        <taxon>Aliikangiella</taxon>
    </lineage>
</organism>
<dbReference type="PROSITE" id="PS51257">
    <property type="entry name" value="PROKAR_LIPOPROTEIN"/>
    <property type="match status" value="1"/>
</dbReference>
<dbReference type="OrthoDB" id="5895265at2"/>
<sequence length="128" mass="14413">MRYYQLSALALLTFITLGCSNTPLLSQETQIETKQEVAILADYELKDGFITIQAVGYGCTFFNSFKVAVADKDDNALEVIRTRPDDCGMKPRNVSLQYSFKHLGLDLNKQVQVKNPVETTENPRFSVN</sequence>
<accession>A0A545UBQ4</accession>
<evidence type="ECO:0000313" key="2">
    <source>
        <dbReference type="EMBL" id="TQV86896.1"/>
    </source>
</evidence>
<name>A0A545UBQ4_9GAMM</name>
<keyword evidence="3" id="KW-1185">Reference proteome</keyword>